<evidence type="ECO:0000256" key="1">
    <source>
        <dbReference type="SAM" id="Phobius"/>
    </source>
</evidence>
<keyword evidence="1" id="KW-0812">Transmembrane</keyword>
<organism evidence="2">
    <name type="scientific">uncultured Anaerotruncus sp</name>
    <dbReference type="NCBI Taxonomy" id="905011"/>
    <lineage>
        <taxon>Bacteria</taxon>
        <taxon>Bacillati</taxon>
        <taxon>Bacillota</taxon>
        <taxon>Clostridia</taxon>
        <taxon>Eubacteriales</taxon>
        <taxon>Oscillospiraceae</taxon>
        <taxon>Anaerotruncus</taxon>
        <taxon>environmental samples</taxon>
    </lineage>
</organism>
<dbReference type="AlphaFoldDB" id="A0A1C6GAZ6"/>
<dbReference type="EMBL" id="FMHG01000001">
    <property type="protein sequence ID" value="SCJ42463.1"/>
    <property type="molecule type" value="Genomic_DNA"/>
</dbReference>
<reference evidence="2" key="1">
    <citation type="submission" date="2015-09" db="EMBL/GenBank/DDBJ databases">
        <authorList>
            <consortium name="Pathogen Informatics"/>
        </authorList>
    </citation>
    <scope>NUCLEOTIDE SEQUENCE</scope>
    <source>
        <strain evidence="2">2789STDY5834896</strain>
    </source>
</reference>
<name>A0A1C6GAZ6_9FIRM</name>
<sequence length="70" mass="7666">MLDRVVGALALAGLVAAIRLCASQTLPPAQALFLGLVSLAGLVVAVEHRWYCRLLGRQKRRPAKRDRPMM</sequence>
<accession>A0A1C6GAZ6</accession>
<gene>
    <name evidence="2" type="ORF">SAMEA3545359_00302</name>
</gene>
<feature type="transmembrane region" description="Helical" evidence="1">
    <location>
        <begin position="31"/>
        <end position="51"/>
    </location>
</feature>
<proteinExistence type="predicted"/>
<keyword evidence="1" id="KW-1133">Transmembrane helix</keyword>
<keyword evidence="1" id="KW-0472">Membrane</keyword>
<protein>
    <submittedName>
        <fullName evidence="2">Uncharacterized protein</fullName>
    </submittedName>
</protein>
<evidence type="ECO:0000313" key="2">
    <source>
        <dbReference type="EMBL" id="SCJ42463.1"/>
    </source>
</evidence>